<name>A0A5N5NR48_9ROSI</name>
<keyword evidence="3" id="KW-1185">Reference proteome</keyword>
<evidence type="ECO:0000256" key="1">
    <source>
        <dbReference type="SAM" id="MobiDB-lite"/>
    </source>
</evidence>
<dbReference type="Proteomes" id="UP000326939">
    <property type="component" value="Chromosome 2"/>
</dbReference>
<accession>A0A5N5NR48</accession>
<protein>
    <recommendedName>
        <fullName evidence="4">Endonuclease/exonuclease/phosphatase domain-containing protein</fullName>
    </recommendedName>
</protein>
<dbReference type="InterPro" id="IPR036691">
    <property type="entry name" value="Endo/exonu/phosph_ase_sf"/>
</dbReference>
<feature type="region of interest" description="Disordered" evidence="1">
    <location>
        <begin position="36"/>
        <end position="75"/>
    </location>
</feature>
<comment type="caution">
    <text evidence="2">The sequence shown here is derived from an EMBL/GenBank/DDBJ whole genome shotgun (WGS) entry which is preliminary data.</text>
</comment>
<proteinExistence type="predicted"/>
<sequence>MREHATMQISLPTEMVSKHTTIITFGDIAENCTRTMMDPLGSKTNTSVTADDSSEESSTTGTSVEDHDHDHPPSFPKNSRIFIGWNTLTYNLTCIHSSQQGITCEAKALTTSETIRITFVYGGNTPAARKNLWEYITNASLHLSNRPWVLLGDFNAVIHASQRVGGDTRWLSHHEDFCNALNQVELTPLPYIGMTYTWNNSYTIFLSRSVSDHSATVLHLRDTNHNRHHHFRFLSIWTAKEDFLPTINEVWQQQIQGSPMHRLLRKLKSVNELLKNFHKHNTSHISTRVSDAKKAWDIAQNSLDNNPTNACLKEEERRTAVAFAMLSHEEEAILEQRSRIQWLQLGDKNTVFFHKSIVNRQTKNRIMSLRDGENNLISSQQDIRNLAAVYFENLLKAESPSAAQNPSHLFPARISEESSQLAGCPISREEIKATLFSITDEKTPGPDGFTALFFKHTWNIIGTDFTNAILHFFSTGHLPKTSDITQLIRLHLASLQLSSSLLTGTKTRWGINEETPSR</sequence>
<dbReference type="SUPFAM" id="SSF56219">
    <property type="entry name" value="DNase I-like"/>
    <property type="match status" value="1"/>
</dbReference>
<dbReference type="Gene3D" id="3.60.10.10">
    <property type="entry name" value="Endonuclease/exonuclease/phosphatase"/>
    <property type="match status" value="1"/>
</dbReference>
<feature type="compositionally biased region" description="Low complexity" evidence="1">
    <location>
        <begin position="46"/>
        <end position="63"/>
    </location>
</feature>
<dbReference type="PANTHER" id="PTHR33710">
    <property type="entry name" value="BNAC02G09200D PROTEIN"/>
    <property type="match status" value="1"/>
</dbReference>
<organism evidence="2 3">
    <name type="scientific">Salix brachista</name>
    <dbReference type="NCBI Taxonomy" id="2182728"/>
    <lineage>
        <taxon>Eukaryota</taxon>
        <taxon>Viridiplantae</taxon>
        <taxon>Streptophyta</taxon>
        <taxon>Embryophyta</taxon>
        <taxon>Tracheophyta</taxon>
        <taxon>Spermatophyta</taxon>
        <taxon>Magnoliopsida</taxon>
        <taxon>eudicotyledons</taxon>
        <taxon>Gunneridae</taxon>
        <taxon>Pentapetalae</taxon>
        <taxon>rosids</taxon>
        <taxon>fabids</taxon>
        <taxon>Malpighiales</taxon>
        <taxon>Salicaceae</taxon>
        <taxon>Saliceae</taxon>
        <taxon>Salix</taxon>
    </lineage>
</organism>
<evidence type="ECO:0000313" key="2">
    <source>
        <dbReference type="EMBL" id="KAB5569041.1"/>
    </source>
</evidence>
<dbReference type="PANTHER" id="PTHR33710:SF71">
    <property type="entry name" value="ENDONUCLEASE_EXONUCLEASE_PHOSPHATASE DOMAIN-CONTAINING PROTEIN"/>
    <property type="match status" value="1"/>
</dbReference>
<dbReference type="AlphaFoldDB" id="A0A5N5NR48"/>
<reference evidence="3" key="1">
    <citation type="journal article" date="2019" name="Gigascience">
        <title>De novo genome assembly of the endangered Acer yangbiense, a plant species with extremely small populations endemic to Yunnan Province, China.</title>
        <authorList>
            <person name="Yang J."/>
            <person name="Wariss H.M."/>
            <person name="Tao L."/>
            <person name="Zhang R."/>
            <person name="Yun Q."/>
            <person name="Hollingsworth P."/>
            <person name="Dao Z."/>
            <person name="Luo G."/>
            <person name="Guo H."/>
            <person name="Ma Y."/>
            <person name="Sun W."/>
        </authorList>
    </citation>
    <scope>NUCLEOTIDE SEQUENCE [LARGE SCALE GENOMIC DNA]</scope>
    <source>
        <strain evidence="3">cv. br00</strain>
    </source>
</reference>
<gene>
    <name evidence="2" type="ORF">DKX38_002834</name>
</gene>
<dbReference type="EMBL" id="VDCV01000002">
    <property type="protein sequence ID" value="KAB5569041.1"/>
    <property type="molecule type" value="Genomic_DNA"/>
</dbReference>
<evidence type="ECO:0000313" key="3">
    <source>
        <dbReference type="Proteomes" id="UP000326939"/>
    </source>
</evidence>
<evidence type="ECO:0008006" key="4">
    <source>
        <dbReference type="Google" id="ProtNLM"/>
    </source>
</evidence>